<sequence length="53" mass="6292">MGEKTVAQLEYELIPVRLEMISDLDRRGSVPLSFHDFRGGFAMPRAWLDWWMH</sequence>
<gene>
    <name evidence="1" type="ORF">R1flu_007745</name>
</gene>
<dbReference type="AlphaFoldDB" id="A0ABD1YZT7"/>
<evidence type="ECO:0000313" key="2">
    <source>
        <dbReference type="Proteomes" id="UP001605036"/>
    </source>
</evidence>
<organism evidence="1 2">
    <name type="scientific">Riccia fluitans</name>
    <dbReference type="NCBI Taxonomy" id="41844"/>
    <lineage>
        <taxon>Eukaryota</taxon>
        <taxon>Viridiplantae</taxon>
        <taxon>Streptophyta</taxon>
        <taxon>Embryophyta</taxon>
        <taxon>Marchantiophyta</taxon>
        <taxon>Marchantiopsida</taxon>
        <taxon>Marchantiidae</taxon>
        <taxon>Marchantiales</taxon>
        <taxon>Ricciaceae</taxon>
        <taxon>Riccia</taxon>
    </lineage>
</organism>
<dbReference type="Proteomes" id="UP001605036">
    <property type="component" value="Unassembled WGS sequence"/>
</dbReference>
<proteinExistence type="predicted"/>
<comment type="caution">
    <text evidence="1">The sequence shown here is derived from an EMBL/GenBank/DDBJ whole genome shotgun (WGS) entry which is preliminary data.</text>
</comment>
<keyword evidence="2" id="KW-1185">Reference proteome</keyword>
<protein>
    <submittedName>
        <fullName evidence="1">Uncharacterized protein</fullName>
    </submittedName>
</protein>
<reference evidence="1 2" key="1">
    <citation type="submission" date="2024-09" db="EMBL/GenBank/DDBJ databases">
        <title>Chromosome-scale assembly of Riccia fluitans.</title>
        <authorList>
            <person name="Paukszto L."/>
            <person name="Sawicki J."/>
            <person name="Karawczyk K."/>
            <person name="Piernik-Szablinska J."/>
            <person name="Szczecinska M."/>
            <person name="Mazdziarz M."/>
        </authorList>
    </citation>
    <scope>NUCLEOTIDE SEQUENCE [LARGE SCALE GENOMIC DNA]</scope>
    <source>
        <strain evidence="1">Rf_01</strain>
        <tissue evidence="1">Aerial parts of the thallus</tissue>
    </source>
</reference>
<name>A0ABD1YZT7_9MARC</name>
<dbReference type="EMBL" id="JBHFFA010000003">
    <property type="protein sequence ID" value="KAL2636266.1"/>
    <property type="molecule type" value="Genomic_DNA"/>
</dbReference>
<evidence type="ECO:0000313" key="1">
    <source>
        <dbReference type="EMBL" id="KAL2636266.1"/>
    </source>
</evidence>
<accession>A0ABD1YZT7</accession>